<dbReference type="SMART" id="SM00870">
    <property type="entry name" value="Asparaginase"/>
    <property type="match status" value="1"/>
</dbReference>
<evidence type="ECO:0000256" key="4">
    <source>
        <dbReference type="PROSITE-ProRule" id="PRU10100"/>
    </source>
</evidence>
<dbReference type="InterPro" id="IPR027473">
    <property type="entry name" value="L-asparaginase_C"/>
</dbReference>
<feature type="region of interest" description="Disordered" evidence="5">
    <location>
        <begin position="1"/>
        <end position="39"/>
    </location>
</feature>
<feature type="binding site" evidence="3">
    <location>
        <begin position="179"/>
        <end position="180"/>
    </location>
    <ligand>
        <name>substrate</name>
    </ligand>
</feature>
<evidence type="ECO:0000313" key="8">
    <source>
        <dbReference type="EMBL" id="CAE0839772.1"/>
    </source>
</evidence>
<dbReference type="Gene3D" id="3.40.50.1170">
    <property type="entry name" value="L-asparaginase, N-terminal domain"/>
    <property type="match status" value="1"/>
</dbReference>
<feature type="active site" description="O-isoaspartyl threonine intermediate" evidence="2">
    <location>
        <position position="100"/>
    </location>
</feature>
<evidence type="ECO:0000256" key="5">
    <source>
        <dbReference type="SAM" id="MobiDB-lite"/>
    </source>
</evidence>
<sequence length="448" mass="48493">MSGDDLECTNNPSERRGSLSMHSGEDLERSSSSFERRQSLSYSKRPIPVSVMPNRPACGARNFVDLEPAIKMHAVARASQGTHGEADIDRKVLLIYCGGTLGMHTDPVTGAFQANPGFVEHVVQSFPQFENPKMPILSFTSFDPPLDSSDMQFEHYTALATTVAENMDEYHGIVIAHGTDTMAWSASALSFSLENLRKPVVFTGAQLPLEIIRSDALTNLIDSCIVAAYSDVPEVMVVFDSNVFRGNRCTKSSCFGINGFSSYNYPRLGNAGTKVVVNPRRHLPMPTEPFSSKCNFHQGVVVLKLFPGVGRFLAGMLNDDNIRGVVLEAFGSGDAPSYDGVVDSLDRVCKAGVVVVVVTNCQEGHVILETYNAGLALKNAGATSGGDMTTEAAFTKLSWLLANEPNVDRVRALMSTDLRGEMSLLGTECPEGEAHTGGNPAFRHRVIF</sequence>
<dbReference type="InterPro" id="IPR037152">
    <property type="entry name" value="L-asparaginase_N_sf"/>
</dbReference>
<accession>A0A7S4GKL7</accession>
<feature type="binding site" evidence="3">
    <location>
        <position position="148"/>
    </location>
    <ligand>
        <name>substrate</name>
    </ligand>
</feature>
<dbReference type="PIRSF" id="PIRSF001220">
    <property type="entry name" value="L-ASNase_gatD"/>
    <property type="match status" value="1"/>
</dbReference>
<dbReference type="CDD" id="cd08963">
    <property type="entry name" value="L-asparaginase_I"/>
    <property type="match status" value="1"/>
</dbReference>
<evidence type="ECO:0000256" key="1">
    <source>
        <dbReference type="ARBA" id="ARBA00012920"/>
    </source>
</evidence>
<dbReference type="PROSITE" id="PS00917">
    <property type="entry name" value="ASN_GLN_ASE_2"/>
    <property type="match status" value="1"/>
</dbReference>
<dbReference type="Pfam" id="PF00710">
    <property type="entry name" value="Asparaginase"/>
    <property type="match status" value="1"/>
</dbReference>
<protein>
    <recommendedName>
        <fullName evidence="1">asparaginase</fullName>
        <ecNumber evidence="1">3.5.1.1</ecNumber>
    </recommendedName>
</protein>
<feature type="domain" description="L-asparaginase N-terminal" evidence="6">
    <location>
        <begin position="91"/>
        <end position="278"/>
    </location>
</feature>
<dbReference type="InterPro" id="IPR036152">
    <property type="entry name" value="Asp/glu_Ase-like_sf"/>
</dbReference>
<dbReference type="GO" id="GO:0004067">
    <property type="term" value="F:asparaginase activity"/>
    <property type="evidence" value="ECO:0007669"/>
    <property type="project" value="UniProtKB-UniRule"/>
</dbReference>
<dbReference type="EMBL" id="HBJA01148530">
    <property type="protein sequence ID" value="CAE0839772.1"/>
    <property type="molecule type" value="Transcribed_RNA"/>
</dbReference>
<dbReference type="PANTHER" id="PTHR11707">
    <property type="entry name" value="L-ASPARAGINASE"/>
    <property type="match status" value="1"/>
</dbReference>
<dbReference type="InterPro" id="IPR041725">
    <property type="entry name" value="L-asparaginase_I"/>
</dbReference>
<dbReference type="InterPro" id="IPR006034">
    <property type="entry name" value="Asparaginase/glutaminase-like"/>
</dbReference>
<dbReference type="InterPro" id="IPR027474">
    <property type="entry name" value="L-asparaginase_N"/>
</dbReference>
<evidence type="ECO:0000259" key="7">
    <source>
        <dbReference type="Pfam" id="PF17763"/>
    </source>
</evidence>
<evidence type="ECO:0000259" key="6">
    <source>
        <dbReference type="Pfam" id="PF00710"/>
    </source>
</evidence>
<dbReference type="PROSITE" id="PS51732">
    <property type="entry name" value="ASN_GLN_ASE_3"/>
    <property type="match status" value="1"/>
</dbReference>
<name>A0A7S4GKL7_9EUGL</name>
<dbReference type="EC" id="3.5.1.1" evidence="1"/>
<gene>
    <name evidence="8" type="ORF">EGYM00163_LOCUS51084</name>
</gene>
<dbReference type="AlphaFoldDB" id="A0A7S4GKL7"/>
<evidence type="ECO:0000256" key="3">
    <source>
        <dbReference type="PIRSR" id="PIRSR001220-2"/>
    </source>
</evidence>
<dbReference type="PRINTS" id="PR00139">
    <property type="entry name" value="ASNGLNASE"/>
</dbReference>
<organism evidence="8">
    <name type="scientific">Eutreptiella gymnastica</name>
    <dbReference type="NCBI Taxonomy" id="73025"/>
    <lineage>
        <taxon>Eukaryota</taxon>
        <taxon>Discoba</taxon>
        <taxon>Euglenozoa</taxon>
        <taxon>Euglenida</taxon>
        <taxon>Spirocuta</taxon>
        <taxon>Euglenophyceae</taxon>
        <taxon>Eutreptiales</taxon>
        <taxon>Eutreptiaceae</taxon>
        <taxon>Eutreptiella</taxon>
    </lineage>
</organism>
<feature type="domain" description="Asparaginase/glutaminase C-terminal" evidence="7">
    <location>
        <begin position="300"/>
        <end position="414"/>
    </location>
</feature>
<dbReference type="PIRSF" id="PIRSF500176">
    <property type="entry name" value="L_ASNase"/>
    <property type="match status" value="1"/>
</dbReference>
<feature type="active site" evidence="4">
    <location>
        <position position="179"/>
    </location>
</feature>
<feature type="compositionally biased region" description="Basic and acidic residues" evidence="5">
    <location>
        <begin position="13"/>
        <end position="38"/>
    </location>
</feature>
<dbReference type="SUPFAM" id="SSF53774">
    <property type="entry name" value="Glutaminase/Asparaginase"/>
    <property type="match status" value="1"/>
</dbReference>
<dbReference type="Gene3D" id="3.40.50.40">
    <property type="match status" value="1"/>
</dbReference>
<dbReference type="SFLD" id="SFLDS00057">
    <property type="entry name" value="Glutaminase/Asparaginase"/>
    <property type="match status" value="1"/>
</dbReference>
<dbReference type="Pfam" id="PF17763">
    <property type="entry name" value="Asparaginase_C"/>
    <property type="match status" value="1"/>
</dbReference>
<dbReference type="PANTHER" id="PTHR11707:SF28">
    <property type="entry name" value="60 KDA LYSOPHOSPHOLIPASE"/>
    <property type="match status" value="1"/>
</dbReference>
<dbReference type="InterPro" id="IPR040919">
    <property type="entry name" value="Asparaginase_C"/>
</dbReference>
<dbReference type="InterPro" id="IPR027475">
    <property type="entry name" value="Asparaginase/glutaminase_AS2"/>
</dbReference>
<dbReference type="GO" id="GO:0009066">
    <property type="term" value="P:aspartate family amino acid metabolic process"/>
    <property type="evidence" value="ECO:0007669"/>
    <property type="project" value="UniProtKB-ARBA"/>
</dbReference>
<proteinExistence type="predicted"/>
<reference evidence="8" key="1">
    <citation type="submission" date="2021-01" db="EMBL/GenBank/DDBJ databases">
        <authorList>
            <person name="Corre E."/>
            <person name="Pelletier E."/>
            <person name="Niang G."/>
            <person name="Scheremetjew M."/>
            <person name="Finn R."/>
            <person name="Kale V."/>
            <person name="Holt S."/>
            <person name="Cochrane G."/>
            <person name="Meng A."/>
            <person name="Brown T."/>
            <person name="Cohen L."/>
        </authorList>
    </citation>
    <scope>NUCLEOTIDE SEQUENCE</scope>
    <source>
        <strain evidence="8">CCMP1594</strain>
    </source>
</reference>
<evidence type="ECO:0000256" key="2">
    <source>
        <dbReference type="PIRSR" id="PIRSR001220-1"/>
    </source>
</evidence>